<keyword evidence="4" id="KW-1185">Reference proteome</keyword>
<name>A0A9P1D8K3_9DINO</name>
<accession>A0A9P1D8K3</accession>
<protein>
    <submittedName>
        <fullName evidence="2">Uncharacterized protein</fullName>
    </submittedName>
</protein>
<reference evidence="3" key="2">
    <citation type="submission" date="2024-04" db="EMBL/GenBank/DDBJ databases">
        <authorList>
            <person name="Chen Y."/>
            <person name="Shah S."/>
            <person name="Dougan E. K."/>
            <person name="Thang M."/>
            <person name="Chan C."/>
        </authorList>
    </citation>
    <scope>NUCLEOTIDE SEQUENCE [LARGE SCALE GENOMIC DNA]</scope>
</reference>
<dbReference type="AlphaFoldDB" id="A0A9P1D8K3"/>
<dbReference type="Proteomes" id="UP001152797">
    <property type="component" value="Unassembled WGS sequence"/>
</dbReference>
<feature type="non-terminal residue" evidence="2">
    <location>
        <position position="1"/>
    </location>
</feature>
<dbReference type="EMBL" id="CAMXCT020003526">
    <property type="protein sequence ID" value="CAL1158296.1"/>
    <property type="molecule type" value="Genomic_DNA"/>
</dbReference>
<dbReference type="EMBL" id="CAMXCT010003526">
    <property type="protein sequence ID" value="CAI4004921.1"/>
    <property type="molecule type" value="Genomic_DNA"/>
</dbReference>
<proteinExistence type="predicted"/>
<evidence type="ECO:0000313" key="4">
    <source>
        <dbReference type="Proteomes" id="UP001152797"/>
    </source>
</evidence>
<evidence type="ECO:0000313" key="3">
    <source>
        <dbReference type="EMBL" id="CAL1158296.1"/>
    </source>
</evidence>
<comment type="caution">
    <text evidence="2">The sequence shown here is derived from an EMBL/GenBank/DDBJ whole genome shotgun (WGS) entry which is preliminary data.</text>
</comment>
<feature type="region of interest" description="Disordered" evidence="1">
    <location>
        <begin position="42"/>
        <end position="63"/>
    </location>
</feature>
<sequence>IPDPDPHQLPNLEESDDEHGLHGLLNQLKESQKAHALFAADAQTKEQVKPKLKPVEPSSASDSEIEVFGGDLFKESKFKGLKANQHEEVDLEDALEKQMDYVV</sequence>
<evidence type="ECO:0000256" key="1">
    <source>
        <dbReference type="SAM" id="MobiDB-lite"/>
    </source>
</evidence>
<reference evidence="2" key="1">
    <citation type="submission" date="2022-10" db="EMBL/GenBank/DDBJ databases">
        <authorList>
            <person name="Chen Y."/>
            <person name="Dougan E. K."/>
            <person name="Chan C."/>
            <person name="Rhodes N."/>
            <person name="Thang M."/>
        </authorList>
    </citation>
    <scope>NUCLEOTIDE SEQUENCE</scope>
</reference>
<organism evidence="2">
    <name type="scientific">Cladocopium goreaui</name>
    <dbReference type="NCBI Taxonomy" id="2562237"/>
    <lineage>
        <taxon>Eukaryota</taxon>
        <taxon>Sar</taxon>
        <taxon>Alveolata</taxon>
        <taxon>Dinophyceae</taxon>
        <taxon>Suessiales</taxon>
        <taxon>Symbiodiniaceae</taxon>
        <taxon>Cladocopium</taxon>
    </lineage>
</organism>
<gene>
    <name evidence="2" type="ORF">C1SCF055_LOCUS30685</name>
</gene>
<dbReference type="EMBL" id="CAMXCT030003526">
    <property type="protein sequence ID" value="CAL4792233.1"/>
    <property type="molecule type" value="Genomic_DNA"/>
</dbReference>
<evidence type="ECO:0000313" key="2">
    <source>
        <dbReference type="EMBL" id="CAI4004921.1"/>
    </source>
</evidence>